<dbReference type="EMBL" id="HBUF01056182">
    <property type="protein sequence ID" value="CAG6624016.1"/>
    <property type="molecule type" value="Transcribed_RNA"/>
</dbReference>
<reference evidence="2" key="1">
    <citation type="submission" date="2021-05" db="EMBL/GenBank/DDBJ databases">
        <authorList>
            <person name="Alioto T."/>
            <person name="Alioto T."/>
            <person name="Gomez Garrido J."/>
        </authorList>
    </citation>
    <scope>NUCLEOTIDE SEQUENCE</scope>
</reference>
<proteinExistence type="predicted"/>
<keyword evidence="1" id="KW-0812">Transmembrane</keyword>
<sequence>MLIMLLHQLYIPLTRFSWHHFARHRLPRLSPSGHNFPRELFSRLASSGQSFPRVLLPGRVLTVLLIVQGIVFLVFLEEKAFARRIVLSGTVVLDLILFNVHQITCFIGWYIDQHQIISIVHTLSQHFIVYTVAI</sequence>
<feature type="transmembrane region" description="Helical" evidence="1">
    <location>
        <begin position="56"/>
        <end position="76"/>
    </location>
</feature>
<accession>A0A8D8MI40</accession>
<dbReference type="AlphaFoldDB" id="A0A8D8MI40"/>
<keyword evidence="1" id="KW-0472">Membrane</keyword>
<protein>
    <submittedName>
        <fullName evidence="2">Uncharacterized protein</fullName>
    </submittedName>
</protein>
<organism evidence="2">
    <name type="scientific">Cacopsylla melanoneura</name>
    <dbReference type="NCBI Taxonomy" id="428564"/>
    <lineage>
        <taxon>Eukaryota</taxon>
        <taxon>Metazoa</taxon>
        <taxon>Ecdysozoa</taxon>
        <taxon>Arthropoda</taxon>
        <taxon>Hexapoda</taxon>
        <taxon>Insecta</taxon>
        <taxon>Pterygota</taxon>
        <taxon>Neoptera</taxon>
        <taxon>Paraneoptera</taxon>
        <taxon>Hemiptera</taxon>
        <taxon>Sternorrhyncha</taxon>
        <taxon>Psylloidea</taxon>
        <taxon>Psyllidae</taxon>
        <taxon>Psyllinae</taxon>
        <taxon>Cacopsylla</taxon>
    </lineage>
</organism>
<keyword evidence="1" id="KW-1133">Transmembrane helix</keyword>
<evidence type="ECO:0000256" key="1">
    <source>
        <dbReference type="SAM" id="Phobius"/>
    </source>
</evidence>
<feature type="transmembrane region" description="Helical" evidence="1">
    <location>
        <begin position="85"/>
        <end position="111"/>
    </location>
</feature>
<name>A0A8D8MI40_9HEMI</name>
<evidence type="ECO:0000313" key="2">
    <source>
        <dbReference type="EMBL" id="CAG6624016.1"/>
    </source>
</evidence>